<sequence length="365" mass="41740">MNLFFNLKNMHKHIFKVWIVFIIMIFGCSTAQNDDGILSIEIPKNVSTDISLSELSDSIVVIPLETHPQALITSIKDILLLDDYLILSTIDSRVLIFDHEGNFVQPLGTKGDGPGEYKYATTLSMDQNSGKIYVISMRKILVFSRDFEFLEEKNLNLFIEYLKVIEDDFYAVNQEYGNVVEAGVANETYLYKLSESLEIVDTLPMRKVVMEKLTASRLGYSDYISKIGNDVFIYTPVTTNESYLRDTLYLLEGKSLTPFAKLNFPKPHIDDRGFKAYYIANMVHSNAYISSHYYQGKSEIHMMLHRKSDGKTLNVKGGFLDEVGEIVMLRSLIPERDLFYYVKTGQFMENGKEEANPVIGILRLK</sequence>
<accession>A0A2T0WLM6</accession>
<gene>
    <name evidence="1" type="ORF">CLW00_106238</name>
</gene>
<comment type="caution">
    <text evidence="1">The sequence shown here is derived from an EMBL/GenBank/DDBJ whole genome shotgun (WGS) entry which is preliminary data.</text>
</comment>
<reference evidence="1 2" key="1">
    <citation type="submission" date="2018-03" db="EMBL/GenBank/DDBJ databases">
        <title>Genomic Encyclopedia of Archaeal and Bacterial Type Strains, Phase II (KMG-II): from individual species to whole genera.</title>
        <authorList>
            <person name="Goeker M."/>
        </authorList>
    </citation>
    <scope>NUCLEOTIDE SEQUENCE [LARGE SCALE GENOMIC DNA]</scope>
    <source>
        <strain evidence="1 2">DSM 27929</strain>
    </source>
</reference>
<dbReference type="Proteomes" id="UP000238157">
    <property type="component" value="Unassembled WGS sequence"/>
</dbReference>
<proteinExistence type="predicted"/>
<evidence type="ECO:0000313" key="1">
    <source>
        <dbReference type="EMBL" id="PRY87611.1"/>
    </source>
</evidence>
<dbReference type="AlphaFoldDB" id="A0A2T0WLM6"/>
<dbReference type="Pfam" id="PF17170">
    <property type="entry name" value="DUF5128"/>
    <property type="match status" value="1"/>
</dbReference>
<protein>
    <submittedName>
        <fullName evidence="1">6-bladed beta-propeller protein</fullName>
    </submittedName>
</protein>
<dbReference type="InterPro" id="IPR011042">
    <property type="entry name" value="6-blade_b-propeller_TolB-like"/>
</dbReference>
<dbReference type="OrthoDB" id="820429at2"/>
<evidence type="ECO:0000313" key="2">
    <source>
        <dbReference type="Proteomes" id="UP000238157"/>
    </source>
</evidence>
<name>A0A2T0WLM6_9BACT</name>
<organism evidence="1 2">
    <name type="scientific">Mongoliibacter ruber</name>
    <dbReference type="NCBI Taxonomy" id="1750599"/>
    <lineage>
        <taxon>Bacteria</taxon>
        <taxon>Pseudomonadati</taxon>
        <taxon>Bacteroidota</taxon>
        <taxon>Cytophagia</taxon>
        <taxon>Cytophagales</taxon>
        <taxon>Cyclobacteriaceae</taxon>
        <taxon>Mongoliibacter</taxon>
    </lineage>
</organism>
<keyword evidence="2" id="KW-1185">Reference proteome</keyword>
<dbReference type="EMBL" id="PVTR01000006">
    <property type="protein sequence ID" value="PRY87611.1"/>
    <property type="molecule type" value="Genomic_DNA"/>
</dbReference>
<dbReference type="Gene3D" id="2.120.10.30">
    <property type="entry name" value="TolB, C-terminal domain"/>
    <property type="match status" value="1"/>
</dbReference>